<reference evidence="7" key="1">
    <citation type="journal article" date="2019" name="Int. J. Syst. Evol. Microbiol.">
        <title>The Global Catalogue of Microorganisms (GCM) 10K type strain sequencing project: providing services to taxonomists for standard genome sequencing and annotation.</title>
        <authorList>
            <consortium name="The Broad Institute Genomics Platform"/>
            <consortium name="The Broad Institute Genome Sequencing Center for Infectious Disease"/>
            <person name="Wu L."/>
            <person name="Ma J."/>
        </authorList>
    </citation>
    <scope>NUCLEOTIDE SEQUENCE [LARGE SCALE GENOMIC DNA]</scope>
    <source>
        <strain evidence="7">CCUG 55995</strain>
    </source>
</reference>
<dbReference type="InterPro" id="IPR003265">
    <property type="entry name" value="HhH-GPD_domain"/>
</dbReference>
<protein>
    <recommendedName>
        <fullName evidence="2">DNA-3-methyladenine glycosylase II</fullName>
        <ecNumber evidence="2">3.2.2.21</ecNumber>
    </recommendedName>
</protein>
<proteinExistence type="predicted"/>
<dbReference type="EC" id="3.2.2.21" evidence="2"/>
<sequence length="188" mass="19830">MTSGSGLRVSLVPDLFDALVWAVVGQQVTFARACTLRRRLYERVGTRLPGGVYAPPPAQTVAALNQSELRAVGLTQARTDLLGRVAALVASGALDLEALAQGPASRAQRCLLAVPGIGPWTAGYVLRGFGFADSVPVGDSALARGLQRLFHLPQRPGPLATAALMAPFAPHRSLATLHLWRHATPETP</sequence>
<evidence type="ECO:0000256" key="2">
    <source>
        <dbReference type="ARBA" id="ARBA00012000"/>
    </source>
</evidence>
<evidence type="ECO:0000256" key="4">
    <source>
        <dbReference type="ARBA" id="ARBA00023204"/>
    </source>
</evidence>
<dbReference type="InterPro" id="IPR011257">
    <property type="entry name" value="DNA_glycosylase"/>
</dbReference>
<evidence type="ECO:0000313" key="6">
    <source>
        <dbReference type="EMBL" id="MFC4639903.1"/>
    </source>
</evidence>
<dbReference type="PANTHER" id="PTHR43003:SF13">
    <property type="entry name" value="DNA-3-METHYLADENINE GLYCOSYLASE 2"/>
    <property type="match status" value="1"/>
</dbReference>
<evidence type="ECO:0000256" key="3">
    <source>
        <dbReference type="ARBA" id="ARBA00022763"/>
    </source>
</evidence>
<dbReference type="PANTHER" id="PTHR43003">
    <property type="entry name" value="DNA-3-METHYLADENINE GLYCOSYLASE"/>
    <property type="match status" value="1"/>
</dbReference>
<dbReference type="Proteomes" id="UP001595952">
    <property type="component" value="Unassembled WGS sequence"/>
</dbReference>
<evidence type="ECO:0000256" key="1">
    <source>
        <dbReference type="ARBA" id="ARBA00000086"/>
    </source>
</evidence>
<dbReference type="InterPro" id="IPR051912">
    <property type="entry name" value="Alkylbase_DNA_Glycosylase/TA"/>
</dbReference>
<comment type="caution">
    <text evidence="6">The sequence shown here is derived from an EMBL/GenBank/DDBJ whole genome shotgun (WGS) entry which is preliminary data.</text>
</comment>
<dbReference type="Pfam" id="PF00730">
    <property type="entry name" value="HhH-GPD"/>
    <property type="match status" value="1"/>
</dbReference>
<keyword evidence="4" id="KW-0234">DNA repair</keyword>
<comment type="catalytic activity">
    <reaction evidence="1">
        <text>Hydrolysis of alkylated DNA, releasing 3-methyladenine, 3-methylguanine, 7-methylguanine and 7-methyladenine.</text>
        <dbReference type="EC" id="3.2.2.21"/>
    </reaction>
</comment>
<dbReference type="EMBL" id="JBHSEI010000011">
    <property type="protein sequence ID" value="MFC4639903.1"/>
    <property type="molecule type" value="Genomic_DNA"/>
</dbReference>
<dbReference type="SMART" id="SM00478">
    <property type="entry name" value="ENDO3c"/>
    <property type="match status" value="1"/>
</dbReference>
<dbReference type="Gene3D" id="1.10.340.30">
    <property type="entry name" value="Hypothetical protein, domain 2"/>
    <property type="match status" value="1"/>
</dbReference>
<accession>A0ABV9ID72</accession>
<dbReference type="CDD" id="cd00056">
    <property type="entry name" value="ENDO3c"/>
    <property type="match status" value="1"/>
</dbReference>
<dbReference type="SUPFAM" id="SSF48150">
    <property type="entry name" value="DNA-glycosylase"/>
    <property type="match status" value="1"/>
</dbReference>
<evidence type="ECO:0000313" key="7">
    <source>
        <dbReference type="Proteomes" id="UP001595952"/>
    </source>
</evidence>
<dbReference type="Gene3D" id="1.10.1670.40">
    <property type="match status" value="1"/>
</dbReference>
<organism evidence="6 7">
    <name type="scientific">Deinococcus hohokamensis</name>
    <dbReference type="NCBI Taxonomy" id="309883"/>
    <lineage>
        <taxon>Bacteria</taxon>
        <taxon>Thermotogati</taxon>
        <taxon>Deinococcota</taxon>
        <taxon>Deinococci</taxon>
        <taxon>Deinococcales</taxon>
        <taxon>Deinococcaceae</taxon>
        <taxon>Deinococcus</taxon>
    </lineage>
</organism>
<gene>
    <name evidence="6" type="ORF">ACFO0D_16375</name>
</gene>
<keyword evidence="3" id="KW-0227">DNA damage</keyword>
<feature type="domain" description="HhH-GPD" evidence="5">
    <location>
        <begin position="24"/>
        <end position="184"/>
    </location>
</feature>
<dbReference type="RefSeq" id="WP_380062892.1">
    <property type="nucleotide sequence ID" value="NZ_JBHSEI010000011.1"/>
</dbReference>
<name>A0ABV9ID72_9DEIO</name>
<evidence type="ECO:0000259" key="5">
    <source>
        <dbReference type="SMART" id="SM00478"/>
    </source>
</evidence>
<keyword evidence="7" id="KW-1185">Reference proteome</keyword>